<evidence type="ECO:0000256" key="1">
    <source>
        <dbReference type="ARBA" id="ARBA00008857"/>
    </source>
</evidence>
<dbReference type="InterPro" id="IPR050808">
    <property type="entry name" value="Phage_Integrase"/>
</dbReference>
<keyword evidence="4" id="KW-0233">DNA recombination</keyword>
<feature type="domain" description="Tyr recombinase" evidence="5">
    <location>
        <begin position="200"/>
        <end position="401"/>
    </location>
</feature>
<sequence>MARFRDNEYILFPRTLKNKTVWYYQAYGTDGKRLPAKSTGIGYTRKKDEVKSRKEAVAYCQELLEKNRLSKEKVVTLAQWVESRYFWDYRRSSYVRAILARSSKEKPGITENYCNGATQITRDHILPYHGDKPIEKITPLDCEDLLFKWANQVSHKTANNWKSVYSTILGEYERIQKMRDTTAAYFNPWRMVRPLSVDKNRYGALSIDEVEKLLEDSGISSDKDRIYYTAMKVAFMAGLRIGEVCGLFTDDVIDSEIVRGDKTVTLSYLQISKQYHSKLKKRTPVKDKGIREIPIMPELREELNCYMTGPERFVFSHHPRQETPLTANRLREWMYKRMDEMGIEREGRNITFHSARRFFNTLLRHNGVSDDVIRKFTGHDSQEMTDHYTDYLPEDLRQIAEAQKNFLTSKAGA</sequence>
<dbReference type="Gene3D" id="1.10.150.130">
    <property type="match status" value="1"/>
</dbReference>
<dbReference type="InterPro" id="IPR002104">
    <property type="entry name" value="Integrase_catalytic"/>
</dbReference>
<dbReference type="AlphaFoldDB" id="E1R1I8"/>
<dbReference type="InterPro" id="IPR011010">
    <property type="entry name" value="DNA_brk_join_enz"/>
</dbReference>
<protein>
    <submittedName>
        <fullName evidence="6">Integrase family protein</fullName>
    </submittedName>
</protein>
<dbReference type="eggNOG" id="COG0582">
    <property type="taxonomic scope" value="Bacteria"/>
</dbReference>
<comment type="similarity">
    <text evidence="1">Belongs to the 'phage' integrase family.</text>
</comment>
<evidence type="ECO:0000256" key="2">
    <source>
        <dbReference type="ARBA" id="ARBA00022908"/>
    </source>
</evidence>
<evidence type="ECO:0000256" key="4">
    <source>
        <dbReference type="ARBA" id="ARBA00023172"/>
    </source>
</evidence>
<dbReference type="PROSITE" id="PS51898">
    <property type="entry name" value="TYR_RECOMBINASE"/>
    <property type="match status" value="1"/>
</dbReference>
<dbReference type="InterPro" id="IPR013762">
    <property type="entry name" value="Integrase-like_cat_sf"/>
</dbReference>
<dbReference type="CDD" id="cd00397">
    <property type="entry name" value="DNA_BRE_C"/>
    <property type="match status" value="1"/>
</dbReference>
<dbReference type="HOGENOM" id="CLU_027562_17_7_12"/>
<evidence type="ECO:0000313" key="6">
    <source>
        <dbReference type="EMBL" id="ADK81129.1"/>
    </source>
</evidence>
<keyword evidence="7" id="KW-1185">Reference proteome</keyword>
<dbReference type="Proteomes" id="UP000002318">
    <property type="component" value="Chromosome"/>
</dbReference>
<organism evidence="6 7">
    <name type="scientific">Sediminispirochaeta smaragdinae (strain DSM 11293 / JCM 15392 / SEBR 4228)</name>
    <name type="common">Spirochaeta smaragdinae</name>
    <dbReference type="NCBI Taxonomy" id="573413"/>
    <lineage>
        <taxon>Bacteria</taxon>
        <taxon>Pseudomonadati</taxon>
        <taxon>Spirochaetota</taxon>
        <taxon>Spirochaetia</taxon>
        <taxon>Spirochaetales</taxon>
        <taxon>Spirochaetaceae</taxon>
        <taxon>Sediminispirochaeta</taxon>
    </lineage>
</organism>
<keyword evidence="2" id="KW-0229">DNA integration</keyword>
<evidence type="ECO:0000313" key="7">
    <source>
        <dbReference type="Proteomes" id="UP000002318"/>
    </source>
</evidence>
<keyword evidence="3" id="KW-0238">DNA-binding</keyword>
<dbReference type="OrthoDB" id="370771at2"/>
<dbReference type="Gene3D" id="1.10.443.10">
    <property type="entry name" value="Intergrase catalytic core"/>
    <property type="match status" value="1"/>
</dbReference>
<gene>
    <name evidence="6" type="ORF">Spirs_R0031</name>
</gene>
<dbReference type="SUPFAM" id="SSF56349">
    <property type="entry name" value="DNA breaking-rejoining enzymes"/>
    <property type="match status" value="1"/>
</dbReference>
<dbReference type="PANTHER" id="PTHR30629">
    <property type="entry name" value="PROPHAGE INTEGRASE"/>
    <property type="match status" value="1"/>
</dbReference>
<dbReference type="STRING" id="573413.Spirs_R0031"/>
<dbReference type="InterPro" id="IPR010998">
    <property type="entry name" value="Integrase_recombinase_N"/>
</dbReference>
<dbReference type="GO" id="GO:0003677">
    <property type="term" value="F:DNA binding"/>
    <property type="evidence" value="ECO:0007669"/>
    <property type="project" value="UniProtKB-KW"/>
</dbReference>
<dbReference type="KEGG" id="ssm:Spirs_R0031"/>
<reference evidence="6 7" key="1">
    <citation type="journal article" date="2010" name="Stand. Genomic Sci.">
        <title>Complete genome sequence of Spirochaeta smaragdinae type strain (SEBR 4228).</title>
        <authorList>
            <person name="Mavromatis K."/>
            <person name="Yasawong M."/>
            <person name="Chertkov O."/>
            <person name="Lapidus A."/>
            <person name="Lucas S."/>
            <person name="Nolan M."/>
            <person name="Del Rio T.G."/>
            <person name="Tice H."/>
            <person name="Cheng J.F."/>
            <person name="Pitluck S."/>
            <person name="Liolios K."/>
            <person name="Ivanova N."/>
            <person name="Tapia R."/>
            <person name="Han C."/>
            <person name="Bruce D."/>
            <person name="Goodwin L."/>
            <person name="Pati A."/>
            <person name="Chen A."/>
            <person name="Palaniappan K."/>
            <person name="Land M."/>
            <person name="Hauser L."/>
            <person name="Chang Y.J."/>
            <person name="Jeffries C.D."/>
            <person name="Detter J.C."/>
            <person name="Rohde M."/>
            <person name="Brambilla E."/>
            <person name="Spring S."/>
            <person name="Goker M."/>
            <person name="Sikorski J."/>
            <person name="Woyke T."/>
            <person name="Bristow J."/>
            <person name="Eisen J.A."/>
            <person name="Markowitz V."/>
            <person name="Hugenholtz P."/>
            <person name="Klenk H.P."/>
            <person name="Kyrpides N.C."/>
        </authorList>
    </citation>
    <scope>NUCLEOTIDE SEQUENCE [LARGE SCALE GENOMIC DNA]</scope>
    <source>
        <strain evidence="7">DSM 11293 / JCM 15392 / SEBR 4228</strain>
    </source>
</reference>
<dbReference type="Pfam" id="PF00589">
    <property type="entry name" value="Phage_integrase"/>
    <property type="match status" value="1"/>
</dbReference>
<dbReference type="RefSeq" id="WP_013254593.1">
    <property type="nucleotide sequence ID" value="NC_014364.1"/>
</dbReference>
<dbReference type="PANTHER" id="PTHR30629:SF2">
    <property type="entry name" value="PROPHAGE INTEGRASE INTS-RELATED"/>
    <property type="match status" value="1"/>
</dbReference>
<dbReference type="GO" id="GO:0006310">
    <property type="term" value="P:DNA recombination"/>
    <property type="evidence" value="ECO:0007669"/>
    <property type="project" value="UniProtKB-KW"/>
</dbReference>
<dbReference type="EMBL" id="CP002116">
    <property type="protein sequence ID" value="ADK81129.1"/>
    <property type="molecule type" value="Genomic_DNA"/>
</dbReference>
<proteinExistence type="inferred from homology"/>
<evidence type="ECO:0000259" key="5">
    <source>
        <dbReference type="PROSITE" id="PS51898"/>
    </source>
</evidence>
<name>E1R1I8_SEDSS</name>
<accession>E1R1I8</accession>
<evidence type="ECO:0000256" key="3">
    <source>
        <dbReference type="ARBA" id="ARBA00023125"/>
    </source>
</evidence>
<dbReference type="Pfam" id="PF14659">
    <property type="entry name" value="Phage_int_SAM_3"/>
    <property type="match status" value="1"/>
</dbReference>
<dbReference type="InterPro" id="IPR004107">
    <property type="entry name" value="Integrase_SAM-like_N"/>
</dbReference>
<dbReference type="GO" id="GO:0015074">
    <property type="term" value="P:DNA integration"/>
    <property type="evidence" value="ECO:0007669"/>
    <property type="project" value="UniProtKB-KW"/>
</dbReference>